<dbReference type="InterPro" id="IPR012337">
    <property type="entry name" value="RNaseH-like_sf"/>
</dbReference>
<evidence type="ECO:0000313" key="2">
    <source>
        <dbReference type="EMBL" id="CAG8614683.1"/>
    </source>
</evidence>
<dbReference type="Proteomes" id="UP000789759">
    <property type="component" value="Unassembled WGS sequence"/>
</dbReference>
<gene>
    <name evidence="2" type="ORF">CPELLU_LOCUS7621</name>
</gene>
<protein>
    <submittedName>
        <fullName evidence="2">17052_t:CDS:1</fullName>
    </submittedName>
</protein>
<reference evidence="2" key="1">
    <citation type="submission" date="2021-06" db="EMBL/GenBank/DDBJ databases">
        <authorList>
            <person name="Kallberg Y."/>
            <person name="Tangrot J."/>
            <person name="Rosling A."/>
        </authorList>
    </citation>
    <scope>NUCLEOTIDE SEQUENCE</scope>
    <source>
        <strain evidence="2">FL966</strain>
    </source>
</reference>
<proteinExistence type="predicted"/>
<name>A0A9N9CUQ4_9GLOM</name>
<evidence type="ECO:0000256" key="1">
    <source>
        <dbReference type="SAM" id="MobiDB-lite"/>
    </source>
</evidence>
<feature type="non-terminal residue" evidence="2">
    <location>
        <position position="244"/>
    </location>
</feature>
<dbReference type="OrthoDB" id="2337609at2759"/>
<feature type="region of interest" description="Disordered" evidence="1">
    <location>
        <begin position="70"/>
        <end position="97"/>
    </location>
</feature>
<sequence length="244" mass="28536">MIKSNTTTPYKSERQKEIVKGVIEWILLDNEPLSAPRKKGVMERDKLPYSSSVHAETYVEVYLKDEEVGEIDDGSNTESEKQLNINTTPKPLRPIKDYDRKDGQKLKRYLPNEDEWKLIEELVKTFEQFDHAMETFSAEKYPTLSVVYLIIELLKFQFVVDPNLPLVNDVYDLDNEYESNIDSDSEDEENYTQDTLNIQSTIAQVKLKKMHPWSEELWKETIRICHKELNNIIDETPTQSTPSN</sequence>
<evidence type="ECO:0000313" key="3">
    <source>
        <dbReference type="Proteomes" id="UP000789759"/>
    </source>
</evidence>
<organism evidence="2 3">
    <name type="scientific">Cetraspora pellucida</name>
    <dbReference type="NCBI Taxonomy" id="1433469"/>
    <lineage>
        <taxon>Eukaryota</taxon>
        <taxon>Fungi</taxon>
        <taxon>Fungi incertae sedis</taxon>
        <taxon>Mucoromycota</taxon>
        <taxon>Glomeromycotina</taxon>
        <taxon>Glomeromycetes</taxon>
        <taxon>Diversisporales</taxon>
        <taxon>Gigasporaceae</taxon>
        <taxon>Cetraspora</taxon>
    </lineage>
</organism>
<dbReference type="EMBL" id="CAJVQA010005172">
    <property type="protein sequence ID" value="CAG8614683.1"/>
    <property type="molecule type" value="Genomic_DNA"/>
</dbReference>
<comment type="caution">
    <text evidence="2">The sequence shown here is derived from an EMBL/GenBank/DDBJ whole genome shotgun (WGS) entry which is preliminary data.</text>
</comment>
<accession>A0A9N9CUQ4</accession>
<dbReference type="AlphaFoldDB" id="A0A9N9CUQ4"/>
<keyword evidence="3" id="KW-1185">Reference proteome</keyword>
<dbReference type="SUPFAM" id="SSF53098">
    <property type="entry name" value="Ribonuclease H-like"/>
    <property type="match status" value="1"/>
</dbReference>
<feature type="compositionally biased region" description="Polar residues" evidence="1">
    <location>
        <begin position="76"/>
        <end position="89"/>
    </location>
</feature>